<accession>A0A086Q4P4</accession>
<feature type="non-terminal residue" evidence="2">
    <location>
        <position position="1"/>
    </location>
</feature>
<gene>
    <name evidence="2" type="ORF">TGMAS_205490B</name>
</gene>
<comment type="caution">
    <text evidence="2">The sequence shown here is derived from an EMBL/GenBank/DDBJ whole genome shotgun (WGS) entry which is preliminary data.</text>
</comment>
<dbReference type="Proteomes" id="UP000028821">
    <property type="component" value="Unassembled WGS sequence"/>
</dbReference>
<proteinExistence type="predicted"/>
<evidence type="ECO:0000313" key="3">
    <source>
        <dbReference type="Proteomes" id="UP000028821"/>
    </source>
</evidence>
<protein>
    <submittedName>
        <fullName evidence="2">Putative integral membrane protein</fullName>
    </submittedName>
</protein>
<evidence type="ECO:0000256" key="1">
    <source>
        <dbReference type="SAM" id="MobiDB-lite"/>
    </source>
</evidence>
<feature type="region of interest" description="Disordered" evidence="1">
    <location>
        <begin position="1"/>
        <end position="22"/>
    </location>
</feature>
<dbReference type="VEuPathDB" id="ToxoDB:TGMAS_205490B"/>
<dbReference type="EMBL" id="AEXC02002146">
    <property type="protein sequence ID" value="KFH07576.1"/>
    <property type="molecule type" value="Genomic_DNA"/>
</dbReference>
<name>A0A086Q4P4_TOXGO</name>
<dbReference type="AlphaFoldDB" id="A0A086Q4P4"/>
<reference evidence="2 3" key="1">
    <citation type="submission" date="2014-04" db="EMBL/GenBank/DDBJ databases">
        <authorList>
            <person name="Sibley D."/>
            <person name="Venepally P."/>
            <person name="Karamycheva S."/>
            <person name="Hadjithomas M."/>
            <person name="Khan A."/>
            <person name="Brunk B."/>
            <person name="Roos D."/>
            <person name="Caler E."/>
            <person name="Lorenzi H."/>
        </authorList>
    </citation>
    <scope>NUCLEOTIDE SEQUENCE [LARGE SCALE GENOMIC DNA]</scope>
    <source>
        <strain evidence="2 3">MAS</strain>
    </source>
</reference>
<sequence length="71" mass="7052">DDGSSDVESRRPASSRSTEEDLRSLVAGRLPSLSLAGGTGDSAIDTSVLAAAMESGGSGEAACRLKAAKQA</sequence>
<organism evidence="2 3">
    <name type="scientific">Toxoplasma gondii MAS</name>
    <dbReference type="NCBI Taxonomy" id="943118"/>
    <lineage>
        <taxon>Eukaryota</taxon>
        <taxon>Sar</taxon>
        <taxon>Alveolata</taxon>
        <taxon>Apicomplexa</taxon>
        <taxon>Conoidasida</taxon>
        <taxon>Coccidia</taxon>
        <taxon>Eucoccidiorida</taxon>
        <taxon>Eimeriorina</taxon>
        <taxon>Sarcocystidae</taxon>
        <taxon>Toxoplasma</taxon>
    </lineage>
</organism>
<feature type="compositionally biased region" description="Basic and acidic residues" evidence="1">
    <location>
        <begin position="7"/>
        <end position="22"/>
    </location>
</feature>
<evidence type="ECO:0000313" key="2">
    <source>
        <dbReference type="EMBL" id="KFH07576.1"/>
    </source>
</evidence>